<name>A0ACA9YG24_9ASCO</name>
<keyword evidence="2" id="KW-1185">Reference proteome</keyword>
<evidence type="ECO:0000313" key="1">
    <source>
        <dbReference type="EMBL" id="CAH6723881.1"/>
    </source>
</evidence>
<evidence type="ECO:0000313" key="2">
    <source>
        <dbReference type="Proteomes" id="UP001152531"/>
    </source>
</evidence>
<reference evidence="1" key="1">
    <citation type="submission" date="2022-06" db="EMBL/GenBank/DDBJ databases">
        <authorList>
            <person name="Legras J.-L."/>
            <person name="Devillers H."/>
            <person name="Grondin C."/>
        </authorList>
    </citation>
    <scope>NUCLEOTIDE SEQUENCE</scope>
    <source>
        <strain evidence="1">CLIB 1444</strain>
    </source>
</reference>
<dbReference type="Proteomes" id="UP001152531">
    <property type="component" value="Unassembled WGS sequence"/>
</dbReference>
<accession>A0ACA9YG24</accession>
<organism evidence="1 2">
    <name type="scientific">[Candida] jaroonii</name>
    <dbReference type="NCBI Taxonomy" id="467808"/>
    <lineage>
        <taxon>Eukaryota</taxon>
        <taxon>Fungi</taxon>
        <taxon>Dikarya</taxon>
        <taxon>Ascomycota</taxon>
        <taxon>Saccharomycotina</taxon>
        <taxon>Pichiomycetes</taxon>
        <taxon>Debaryomycetaceae</taxon>
        <taxon>Yamadazyma</taxon>
    </lineage>
</organism>
<comment type="caution">
    <text evidence="1">The sequence shown here is derived from an EMBL/GenBank/DDBJ whole genome shotgun (WGS) entry which is preliminary data.</text>
</comment>
<sequence length="305" mass="35610">MIKDIQIIQNDTQLHWFLDHISQDLSQITDTLNTCLRLLSNPDSIKLPITYNNLLTGIIIRDGPFLKNLRINGFKFKNLHITQPFELVQIKQCQLLIIDSIEILENFHNIKNQSHDHHKYVSLFTDLKDKINLSKQLLQLPCDPNLVFPNNIPNYDLFNPTLPTNFTMDIYINQGNLCIDFKKLHVIHDEPWCSFINGKSFIDIVKEDLKLGKIKVQDLDNLEELKIYKDLGINSTFTWFKKFKPIDYVTKCITFNSMVVMIDKNIEVNTSDPILISVLTKLDTLDYLITKYLDNLRMLVGYSHK</sequence>
<dbReference type="EMBL" id="CALSDN010000022">
    <property type="protein sequence ID" value="CAH6723881.1"/>
    <property type="molecule type" value="Genomic_DNA"/>
</dbReference>
<proteinExistence type="predicted"/>
<protein>
    <submittedName>
        <fullName evidence="1">Uncharacterized protein</fullName>
    </submittedName>
</protein>
<gene>
    <name evidence="1" type="ORF">CLIB1444_22S00342</name>
</gene>